<evidence type="ECO:0000313" key="7">
    <source>
        <dbReference type="Proteomes" id="UP000467841"/>
    </source>
</evidence>
<dbReference type="EMBL" id="CACVBM020000210">
    <property type="protein sequence ID" value="CAA7015898.1"/>
    <property type="molecule type" value="Genomic_DNA"/>
</dbReference>
<keyword evidence="4" id="KW-0539">Nucleus</keyword>
<proteinExistence type="predicted"/>
<dbReference type="InterPro" id="IPR044660">
    <property type="entry name" value="IBH1-like"/>
</dbReference>
<dbReference type="OrthoDB" id="1647165at2759"/>
<feature type="region of interest" description="Disordered" evidence="5">
    <location>
        <begin position="1"/>
        <end position="41"/>
    </location>
</feature>
<comment type="caution">
    <text evidence="6">The sequence shown here is derived from an EMBL/GenBank/DDBJ whole genome shotgun (WGS) entry which is preliminary data.</text>
</comment>
<evidence type="ECO:0000256" key="4">
    <source>
        <dbReference type="ARBA" id="ARBA00023242"/>
    </source>
</evidence>
<protein>
    <recommendedName>
        <fullName evidence="8">BHLH domain-containing protein</fullName>
    </recommendedName>
</protein>
<name>A0A6D2HP97_9BRAS</name>
<evidence type="ECO:0000256" key="2">
    <source>
        <dbReference type="ARBA" id="ARBA00023015"/>
    </source>
</evidence>
<keyword evidence="7" id="KW-1185">Reference proteome</keyword>
<sequence length="213" mass="23091">MSSEQGNGSNPSTSPEEEGSQTIPFGRRSQRAPRGQRVFAPKLLEALRRSRTSSEAPASSHSRRWRDTAAQKVYSLKLYNALRRSRRSTTVRDTADKVLAATARGTTRWSRAILVSRGGTSLHRQKYTKPASAFAAAVGGSGGGRRRKLSVVGKRVRVLGGLVPGCRRTALPELLDETADYIAALEMQVRAMTALSKILSELQPSDKLGSTAL</sequence>
<dbReference type="GO" id="GO:0006355">
    <property type="term" value="P:regulation of DNA-templated transcription"/>
    <property type="evidence" value="ECO:0007669"/>
    <property type="project" value="InterPro"/>
</dbReference>
<organism evidence="6 7">
    <name type="scientific">Microthlaspi erraticum</name>
    <dbReference type="NCBI Taxonomy" id="1685480"/>
    <lineage>
        <taxon>Eukaryota</taxon>
        <taxon>Viridiplantae</taxon>
        <taxon>Streptophyta</taxon>
        <taxon>Embryophyta</taxon>
        <taxon>Tracheophyta</taxon>
        <taxon>Spermatophyta</taxon>
        <taxon>Magnoliopsida</taxon>
        <taxon>eudicotyledons</taxon>
        <taxon>Gunneridae</taxon>
        <taxon>Pentapetalae</taxon>
        <taxon>rosids</taxon>
        <taxon>malvids</taxon>
        <taxon>Brassicales</taxon>
        <taxon>Brassicaceae</taxon>
        <taxon>Coluteocarpeae</taxon>
        <taxon>Microthlaspi</taxon>
    </lineage>
</organism>
<dbReference type="PANTHER" id="PTHR33124">
    <property type="entry name" value="TRANSCRIPTION FACTOR IBH1-LIKE 1"/>
    <property type="match status" value="1"/>
</dbReference>
<accession>A0A6D2HP97</accession>
<evidence type="ECO:0000313" key="6">
    <source>
        <dbReference type="EMBL" id="CAA7015898.1"/>
    </source>
</evidence>
<evidence type="ECO:0008006" key="8">
    <source>
        <dbReference type="Google" id="ProtNLM"/>
    </source>
</evidence>
<reference evidence="6" key="1">
    <citation type="submission" date="2020-01" db="EMBL/GenBank/DDBJ databases">
        <authorList>
            <person name="Mishra B."/>
        </authorList>
    </citation>
    <scope>NUCLEOTIDE SEQUENCE [LARGE SCALE GENOMIC DNA]</scope>
</reference>
<dbReference type="GO" id="GO:0005634">
    <property type="term" value="C:nucleus"/>
    <property type="evidence" value="ECO:0007669"/>
    <property type="project" value="UniProtKB-SubCell"/>
</dbReference>
<dbReference type="InterPro" id="IPR044549">
    <property type="entry name" value="bHLH_AtIBH1-like"/>
</dbReference>
<dbReference type="PANTHER" id="PTHR33124:SF46">
    <property type="entry name" value="TRANSCRIPTION FACTOR BHLH150"/>
    <property type="match status" value="1"/>
</dbReference>
<keyword evidence="2" id="KW-0805">Transcription regulation</keyword>
<keyword evidence="3" id="KW-0804">Transcription</keyword>
<evidence type="ECO:0000256" key="1">
    <source>
        <dbReference type="ARBA" id="ARBA00004123"/>
    </source>
</evidence>
<evidence type="ECO:0000256" key="5">
    <source>
        <dbReference type="SAM" id="MobiDB-lite"/>
    </source>
</evidence>
<dbReference type="AlphaFoldDB" id="A0A6D2HP97"/>
<dbReference type="Proteomes" id="UP000467841">
    <property type="component" value="Unassembled WGS sequence"/>
</dbReference>
<comment type="subcellular location">
    <subcellularLocation>
        <location evidence="1">Nucleus</location>
    </subcellularLocation>
</comment>
<gene>
    <name evidence="6" type="ORF">MERR_LOCUS3133</name>
</gene>
<dbReference type="CDD" id="cd11444">
    <property type="entry name" value="bHLH_AtIBH1_like"/>
    <property type="match status" value="1"/>
</dbReference>
<feature type="compositionally biased region" description="Polar residues" evidence="5">
    <location>
        <begin position="1"/>
        <end position="14"/>
    </location>
</feature>
<evidence type="ECO:0000256" key="3">
    <source>
        <dbReference type="ARBA" id="ARBA00023163"/>
    </source>
</evidence>